<dbReference type="InterPro" id="IPR023373">
    <property type="entry name" value="YmcC_sf"/>
</dbReference>
<keyword evidence="2" id="KW-1185">Reference proteome</keyword>
<evidence type="ECO:0000313" key="2">
    <source>
        <dbReference type="Proteomes" id="UP000598196"/>
    </source>
</evidence>
<reference evidence="1 2" key="1">
    <citation type="journal article" date="2014" name="Int. J. Syst. Evol. Microbiol.">
        <title>Complete genome sequence of Corynebacterium casei LMG S-19264T (=DSM 44701T), isolated from a smear-ripened cheese.</title>
        <authorList>
            <consortium name="US DOE Joint Genome Institute (JGI-PGF)"/>
            <person name="Walter F."/>
            <person name="Albersmeier A."/>
            <person name="Kalinowski J."/>
            <person name="Ruckert C."/>
        </authorList>
    </citation>
    <scope>NUCLEOTIDE SEQUENCE [LARGE SCALE GENOMIC DNA]</scope>
    <source>
        <strain evidence="1 2">CGMCC 1.7029</strain>
    </source>
</reference>
<dbReference type="EMBL" id="BMLP01000004">
    <property type="protein sequence ID" value="GGO33712.1"/>
    <property type="molecule type" value="Genomic_DNA"/>
</dbReference>
<organism evidence="1 2">
    <name type="scientific">Gemmobacter aquaticus</name>
    <dbReference type="NCBI Taxonomy" id="490185"/>
    <lineage>
        <taxon>Bacteria</taxon>
        <taxon>Pseudomonadati</taxon>
        <taxon>Pseudomonadota</taxon>
        <taxon>Alphaproteobacteria</taxon>
        <taxon>Rhodobacterales</taxon>
        <taxon>Paracoccaceae</taxon>
        <taxon>Gemmobacter</taxon>
    </lineage>
</organism>
<dbReference type="Gene3D" id="2.40.360.10">
    <property type="entry name" value="YmcC-like"/>
    <property type="match status" value="1"/>
</dbReference>
<protein>
    <recommendedName>
        <fullName evidence="3">Group 4 capsule polysaccharide lipoprotein gfcB, YjbF</fullName>
    </recommendedName>
</protein>
<dbReference type="AlphaFoldDB" id="A0A917YKR2"/>
<proteinExistence type="predicted"/>
<dbReference type="Proteomes" id="UP000598196">
    <property type="component" value="Unassembled WGS sequence"/>
</dbReference>
<dbReference type="InterPro" id="IPR021308">
    <property type="entry name" value="GfcB"/>
</dbReference>
<name>A0A917YKR2_9RHOB</name>
<dbReference type="RefSeq" id="WP_146287049.1">
    <property type="nucleotide sequence ID" value="NZ_BMLP01000004.1"/>
</dbReference>
<dbReference type="Pfam" id="PF11102">
    <property type="entry name" value="YjbF"/>
    <property type="match status" value="1"/>
</dbReference>
<evidence type="ECO:0008006" key="3">
    <source>
        <dbReference type="Google" id="ProtNLM"/>
    </source>
</evidence>
<evidence type="ECO:0000313" key="1">
    <source>
        <dbReference type="EMBL" id="GGO33712.1"/>
    </source>
</evidence>
<accession>A0A917YKR2</accession>
<comment type="caution">
    <text evidence="1">The sequence shown here is derived from an EMBL/GenBank/DDBJ whole genome shotgun (WGS) entry which is preliminary data.</text>
</comment>
<dbReference type="PROSITE" id="PS51257">
    <property type="entry name" value="PROKAR_LIPOPROTEIN"/>
    <property type="match status" value="1"/>
</dbReference>
<sequence length="222" mass="23765">MTRSIGFAILGAVALTLGACGSDKGQSSPAVLFGKTLAGVVMGKGGAAAPAQVSRAELEKLGTPVIMGTIASSGGLLYLVPISQQGNVVTWSTSNDITITFKDDVMSQTRGIGPDIMESATPSRSQLQNPGSTYRRSYAYLDGGDRLVRFTYDCAVSFAGAETITVVGRQHSTRHMLEQCTGNRGQFTNEYWFESDGKVRKSKELLVTEWGPIELFRVIDRG</sequence>
<dbReference type="SUPFAM" id="SSF159270">
    <property type="entry name" value="YmcC-like"/>
    <property type="match status" value="1"/>
</dbReference>
<dbReference type="OrthoDB" id="6237231at2"/>
<gene>
    <name evidence="1" type="ORF">GCM10010991_23440</name>
</gene>